<evidence type="ECO:0000256" key="3">
    <source>
        <dbReference type="ARBA" id="ARBA00022912"/>
    </source>
</evidence>
<feature type="active site" evidence="4">
    <location>
        <position position="14"/>
    </location>
</feature>
<evidence type="ECO:0000259" key="6">
    <source>
        <dbReference type="SMART" id="SM00226"/>
    </source>
</evidence>
<dbReference type="PANTHER" id="PTHR11717:SF31">
    <property type="entry name" value="LOW MOLECULAR WEIGHT PROTEIN-TYROSINE-PHOSPHATASE ETP-RELATED"/>
    <property type="match status" value="1"/>
</dbReference>
<dbReference type="AlphaFoldDB" id="A0A1M6D9I1"/>
<sequence>MKKILFVCTGNTCRSPIAEAIFNNLNKNKDIIAHSAGISVFPGSKTSNNSKELIFSNLGVDFSNRKAVQLTNIELDEAHVILTMTSSMKRALIDALTYGSQKVYTLCEYVGENGDVIDPYGGDLTIYEKTYSQLEKLINKLLLKIKEEEGIL</sequence>
<evidence type="ECO:0000256" key="2">
    <source>
        <dbReference type="ARBA" id="ARBA00022801"/>
    </source>
</evidence>
<feature type="active site" description="Proton donor" evidence="4">
    <location>
        <position position="118"/>
    </location>
</feature>
<dbReference type="Gene3D" id="3.40.50.2300">
    <property type="match status" value="1"/>
</dbReference>
<keyword evidence="2" id="KW-0378">Hydrolase</keyword>
<dbReference type="EMBL" id="FQXU01000018">
    <property type="protein sequence ID" value="SHI69873.1"/>
    <property type="molecule type" value="Genomic_DNA"/>
</dbReference>
<evidence type="ECO:0000256" key="1">
    <source>
        <dbReference type="ARBA" id="ARBA00011063"/>
    </source>
</evidence>
<feature type="domain" description="Phosphotyrosine protein phosphatase I" evidence="6">
    <location>
        <begin position="2"/>
        <end position="144"/>
    </location>
</feature>
<dbReference type="GO" id="GO:0004725">
    <property type="term" value="F:protein tyrosine phosphatase activity"/>
    <property type="evidence" value="ECO:0007669"/>
    <property type="project" value="InterPro"/>
</dbReference>
<keyword evidence="5" id="KW-0175">Coiled coil</keyword>
<evidence type="ECO:0000313" key="8">
    <source>
        <dbReference type="Proteomes" id="UP000184241"/>
    </source>
</evidence>
<feature type="coiled-coil region" evidence="5">
    <location>
        <begin position="124"/>
        <end position="151"/>
    </location>
</feature>
<dbReference type="PANTHER" id="PTHR11717">
    <property type="entry name" value="LOW MOLECULAR WEIGHT PROTEIN TYROSINE PHOSPHATASE"/>
    <property type="match status" value="1"/>
</dbReference>
<dbReference type="SMART" id="SM00226">
    <property type="entry name" value="LMWPc"/>
    <property type="match status" value="1"/>
</dbReference>
<dbReference type="SUPFAM" id="SSF52788">
    <property type="entry name" value="Phosphotyrosine protein phosphatases I"/>
    <property type="match status" value="1"/>
</dbReference>
<dbReference type="InterPro" id="IPR023485">
    <property type="entry name" value="Ptyr_pPase"/>
</dbReference>
<dbReference type="InterPro" id="IPR017867">
    <property type="entry name" value="Tyr_phospatase_low_mol_wt"/>
</dbReference>
<name>A0A1M6D9I1_9CLOT</name>
<dbReference type="Proteomes" id="UP000184241">
    <property type="component" value="Unassembled WGS sequence"/>
</dbReference>
<evidence type="ECO:0000256" key="5">
    <source>
        <dbReference type="SAM" id="Coils"/>
    </source>
</evidence>
<reference evidence="7 8" key="1">
    <citation type="submission" date="2016-11" db="EMBL/GenBank/DDBJ databases">
        <authorList>
            <person name="Jaros S."/>
            <person name="Januszkiewicz K."/>
            <person name="Wedrychowicz H."/>
        </authorList>
    </citation>
    <scope>NUCLEOTIDE SEQUENCE [LARGE SCALE GENOMIC DNA]</scope>
    <source>
        <strain evidence="7 8">DSM 6191</strain>
    </source>
</reference>
<dbReference type="InterPro" id="IPR036196">
    <property type="entry name" value="Ptyr_pPase_sf"/>
</dbReference>
<dbReference type="PRINTS" id="PR00719">
    <property type="entry name" value="LMWPTPASE"/>
</dbReference>
<comment type="similarity">
    <text evidence="1">Belongs to the low molecular weight phosphotyrosine protein phosphatase family.</text>
</comment>
<dbReference type="CDD" id="cd16344">
    <property type="entry name" value="LMWPAP"/>
    <property type="match status" value="1"/>
</dbReference>
<dbReference type="RefSeq" id="WP_073022514.1">
    <property type="nucleotide sequence ID" value="NZ_FQXU01000018.1"/>
</dbReference>
<dbReference type="Pfam" id="PF01451">
    <property type="entry name" value="LMWPc"/>
    <property type="match status" value="1"/>
</dbReference>
<organism evidence="7 8">
    <name type="scientific">Clostridium intestinale DSM 6191</name>
    <dbReference type="NCBI Taxonomy" id="1121320"/>
    <lineage>
        <taxon>Bacteria</taxon>
        <taxon>Bacillati</taxon>
        <taxon>Bacillota</taxon>
        <taxon>Clostridia</taxon>
        <taxon>Eubacteriales</taxon>
        <taxon>Clostridiaceae</taxon>
        <taxon>Clostridium</taxon>
    </lineage>
</organism>
<protein>
    <submittedName>
        <fullName evidence="7">Protein-tyrosine phosphatase</fullName>
    </submittedName>
</protein>
<keyword evidence="3" id="KW-0904">Protein phosphatase</keyword>
<feature type="active site" description="Nucleophile" evidence="4">
    <location>
        <position position="8"/>
    </location>
</feature>
<evidence type="ECO:0000256" key="4">
    <source>
        <dbReference type="PIRSR" id="PIRSR617867-1"/>
    </source>
</evidence>
<accession>A0A1M6D9I1</accession>
<gene>
    <name evidence="7" type="ORF">SAMN02745941_04195</name>
</gene>
<proteinExistence type="inferred from homology"/>
<dbReference type="InterPro" id="IPR050438">
    <property type="entry name" value="LMW_PTPase"/>
</dbReference>
<evidence type="ECO:0000313" key="7">
    <source>
        <dbReference type="EMBL" id="SHI69873.1"/>
    </source>
</evidence>